<dbReference type="EMBL" id="MT142616">
    <property type="protein sequence ID" value="QJA86124.1"/>
    <property type="molecule type" value="Genomic_DNA"/>
</dbReference>
<dbReference type="Gene3D" id="1.10.530.10">
    <property type="match status" value="1"/>
</dbReference>
<name>A0A6M3KXB7_9ZZZZ</name>
<evidence type="ECO:0000259" key="1">
    <source>
        <dbReference type="Pfam" id="PF01464"/>
    </source>
</evidence>
<accession>A0A6M3KXB7</accession>
<dbReference type="PANTHER" id="PTHR37423:SF2">
    <property type="entry name" value="MEMBRANE-BOUND LYTIC MUREIN TRANSGLYCOSYLASE C"/>
    <property type="match status" value="1"/>
</dbReference>
<sequence>MPDEELDETEKASLDIWRQRMSDEPNLPANWREGIYRGMVEQLRAEKPGLRSLPTNLVMKMMFTESSYDPRKIGSAGEVGLMQLKPGDADWFAGKRKSLGPVQNLADPKENITRGMSYLKYLIKKTGSTEAGVESYNVGLTAYNEGKRNPDYVRKVLTRGMR</sequence>
<organism evidence="2">
    <name type="scientific">viral metagenome</name>
    <dbReference type="NCBI Taxonomy" id="1070528"/>
    <lineage>
        <taxon>unclassified sequences</taxon>
        <taxon>metagenomes</taxon>
        <taxon>organismal metagenomes</taxon>
    </lineage>
</organism>
<proteinExistence type="predicted"/>
<dbReference type="SUPFAM" id="SSF53955">
    <property type="entry name" value="Lysozyme-like"/>
    <property type="match status" value="1"/>
</dbReference>
<dbReference type="PANTHER" id="PTHR37423">
    <property type="entry name" value="SOLUBLE LYTIC MUREIN TRANSGLYCOSYLASE-RELATED"/>
    <property type="match status" value="1"/>
</dbReference>
<dbReference type="Pfam" id="PF01464">
    <property type="entry name" value="SLT"/>
    <property type="match status" value="1"/>
</dbReference>
<dbReference type="InterPro" id="IPR023346">
    <property type="entry name" value="Lysozyme-like_dom_sf"/>
</dbReference>
<dbReference type="InterPro" id="IPR008258">
    <property type="entry name" value="Transglycosylase_SLT_dom_1"/>
</dbReference>
<protein>
    <submittedName>
        <fullName evidence="2">Putative transglycosylase</fullName>
    </submittedName>
</protein>
<dbReference type="AlphaFoldDB" id="A0A6M3KXB7"/>
<feature type="domain" description="Transglycosylase SLT" evidence="1">
    <location>
        <begin position="52"/>
        <end position="149"/>
    </location>
</feature>
<reference evidence="2" key="1">
    <citation type="submission" date="2020-03" db="EMBL/GenBank/DDBJ databases">
        <title>The deep terrestrial virosphere.</title>
        <authorList>
            <person name="Holmfeldt K."/>
            <person name="Nilsson E."/>
            <person name="Simone D."/>
            <person name="Lopez-Fernandez M."/>
            <person name="Wu X."/>
            <person name="de Brujin I."/>
            <person name="Lundin D."/>
            <person name="Andersson A."/>
            <person name="Bertilsson S."/>
            <person name="Dopson M."/>
        </authorList>
    </citation>
    <scope>NUCLEOTIDE SEQUENCE</scope>
    <source>
        <strain evidence="2">MM415B02127</strain>
    </source>
</reference>
<gene>
    <name evidence="2" type="ORF">MM415B02127_0012</name>
</gene>
<evidence type="ECO:0000313" key="2">
    <source>
        <dbReference type="EMBL" id="QJA86124.1"/>
    </source>
</evidence>